<dbReference type="PANTHER" id="PTHR21244">
    <property type="entry name" value="MITOCHONDRIAL 28S RIBOSOMAL PROTEIN S24"/>
    <property type="match status" value="1"/>
</dbReference>
<keyword evidence="8" id="KW-1185">Reference proteome</keyword>
<evidence type="ECO:0000256" key="2">
    <source>
        <dbReference type="ARBA" id="ARBA00010761"/>
    </source>
</evidence>
<keyword evidence="5" id="KW-0496">Mitochondrion</keyword>
<evidence type="ECO:0000256" key="4">
    <source>
        <dbReference type="ARBA" id="ARBA00022980"/>
    </source>
</evidence>
<keyword evidence="3" id="KW-0809">Transit peptide</keyword>
<sequence>LRGSFPGCLADEVVVKRRANVLLLCLLLLRQLPPAKLCFLLGYAETLLSHLYKSPVRLQVQTLPDRVSYKYL</sequence>
<reference evidence="7" key="1">
    <citation type="journal article" date="2010" name="PLoS Biol.">
        <title>Multi-platform next-generation sequencing of the domestic turkey (Meleagris gallopavo): genome assembly and analysis.</title>
        <authorList>
            <person name="Dalloul R.A."/>
            <person name="Long J.A."/>
            <person name="Zimin A.V."/>
            <person name="Aslam L."/>
            <person name="Beal K."/>
            <person name="Blomberg L.A."/>
            <person name="Bouffard P."/>
            <person name="Burt D.W."/>
            <person name="Crasta O."/>
            <person name="Crooijmans R.P."/>
            <person name="Cooper K."/>
            <person name="Coulombe R.A."/>
            <person name="De S."/>
            <person name="Delany M.E."/>
            <person name="Dodgson J.B."/>
            <person name="Dong J.J."/>
            <person name="Evans C."/>
            <person name="Frederickson K.M."/>
            <person name="Flicek P."/>
            <person name="Florea L."/>
            <person name="Folkerts O."/>
            <person name="Groenen M.A."/>
            <person name="Harkins T.T."/>
            <person name="Herrero J."/>
            <person name="Hoffmann S."/>
            <person name="Megens H.J."/>
            <person name="Jiang A."/>
            <person name="de Jong P."/>
            <person name="Kaiser P."/>
            <person name="Kim H."/>
            <person name="Kim K.W."/>
            <person name="Kim S."/>
            <person name="Langenberger D."/>
            <person name="Lee M.K."/>
            <person name="Lee T."/>
            <person name="Mane S."/>
            <person name="Marcais G."/>
            <person name="Marz M."/>
            <person name="McElroy A.P."/>
            <person name="Modise T."/>
            <person name="Nefedov M."/>
            <person name="Notredame C."/>
            <person name="Paton I.R."/>
            <person name="Payne W.S."/>
            <person name="Pertea G."/>
            <person name="Prickett D."/>
            <person name="Puiu D."/>
            <person name="Qioa D."/>
            <person name="Raineri E."/>
            <person name="Ruffier M."/>
            <person name="Salzberg S.L."/>
            <person name="Schatz M.C."/>
            <person name="Scheuring C."/>
            <person name="Schmidt C.J."/>
            <person name="Schroeder S."/>
            <person name="Searle S.M."/>
            <person name="Smith E.J."/>
            <person name="Smith J."/>
            <person name="Sonstegard T.S."/>
            <person name="Stadler P.F."/>
            <person name="Tafer H."/>
            <person name="Tu Z.J."/>
            <person name="Van Tassell C.P."/>
            <person name="Vilella A.J."/>
            <person name="Williams K.P."/>
            <person name="Yorke J.A."/>
            <person name="Zhang L."/>
            <person name="Zhang H.B."/>
            <person name="Zhang X."/>
            <person name="Zhang Y."/>
            <person name="Reed K.M."/>
        </authorList>
    </citation>
    <scope>NUCLEOTIDE SEQUENCE [LARGE SCALE GENOMIC DNA]</scope>
</reference>
<name>A0A803YKS4_MELGA</name>
<dbReference type="GO" id="GO:0005840">
    <property type="term" value="C:ribosome"/>
    <property type="evidence" value="ECO:0007669"/>
    <property type="project" value="UniProtKB-KW"/>
</dbReference>
<organism evidence="7 8">
    <name type="scientific">Meleagris gallopavo</name>
    <name type="common">Wild turkey</name>
    <dbReference type="NCBI Taxonomy" id="9103"/>
    <lineage>
        <taxon>Eukaryota</taxon>
        <taxon>Metazoa</taxon>
        <taxon>Chordata</taxon>
        <taxon>Craniata</taxon>
        <taxon>Vertebrata</taxon>
        <taxon>Euteleostomi</taxon>
        <taxon>Archelosauria</taxon>
        <taxon>Archosauria</taxon>
        <taxon>Dinosauria</taxon>
        <taxon>Saurischia</taxon>
        <taxon>Theropoda</taxon>
        <taxon>Coelurosauria</taxon>
        <taxon>Aves</taxon>
        <taxon>Neognathae</taxon>
        <taxon>Galloanserae</taxon>
        <taxon>Galliformes</taxon>
        <taxon>Phasianidae</taxon>
        <taxon>Meleagridinae</taxon>
        <taxon>Meleagris</taxon>
    </lineage>
</organism>
<dbReference type="InterPro" id="IPR026146">
    <property type="entry name" value="Ribosomal_uS3m"/>
</dbReference>
<dbReference type="GO" id="GO:0006412">
    <property type="term" value="P:translation"/>
    <property type="evidence" value="ECO:0007669"/>
    <property type="project" value="TreeGrafter"/>
</dbReference>
<comment type="subcellular location">
    <subcellularLocation>
        <location evidence="1">Mitochondrion</location>
    </subcellularLocation>
</comment>
<keyword evidence="6" id="KW-0687">Ribonucleoprotein</keyword>
<gene>
    <name evidence="7" type="primary">MRPS24</name>
</gene>
<evidence type="ECO:0008006" key="9">
    <source>
        <dbReference type="Google" id="ProtNLM"/>
    </source>
</evidence>
<comment type="similarity">
    <text evidence="2">Belongs to the universal ribosomal protein uS3 family.</text>
</comment>
<reference evidence="7" key="2">
    <citation type="submission" date="2025-08" db="UniProtKB">
        <authorList>
            <consortium name="Ensembl"/>
        </authorList>
    </citation>
    <scope>IDENTIFICATION</scope>
</reference>
<evidence type="ECO:0000256" key="1">
    <source>
        <dbReference type="ARBA" id="ARBA00004173"/>
    </source>
</evidence>
<keyword evidence="4" id="KW-0689">Ribosomal protein</keyword>
<dbReference type="GO" id="GO:0005739">
    <property type="term" value="C:mitochondrion"/>
    <property type="evidence" value="ECO:0007669"/>
    <property type="project" value="UniProtKB-SubCell"/>
</dbReference>
<accession>A0A803YKS4</accession>
<evidence type="ECO:0000256" key="3">
    <source>
        <dbReference type="ARBA" id="ARBA00022946"/>
    </source>
</evidence>
<evidence type="ECO:0000256" key="6">
    <source>
        <dbReference type="ARBA" id="ARBA00023274"/>
    </source>
</evidence>
<dbReference type="Pfam" id="PF14955">
    <property type="entry name" value="MRP-S24"/>
    <property type="match status" value="1"/>
</dbReference>
<evidence type="ECO:0000256" key="5">
    <source>
        <dbReference type="ARBA" id="ARBA00023128"/>
    </source>
</evidence>
<dbReference type="PANTHER" id="PTHR21244:SF1">
    <property type="entry name" value="SMALL RIBOSOMAL SUBUNIT PROTEIN US3M"/>
    <property type="match status" value="1"/>
</dbReference>
<evidence type="ECO:0000313" key="7">
    <source>
        <dbReference type="Ensembl" id="ENSMGAP00000032372.1"/>
    </source>
</evidence>
<dbReference type="InParanoid" id="A0A803YKS4"/>
<dbReference type="GO" id="GO:1990904">
    <property type="term" value="C:ribonucleoprotein complex"/>
    <property type="evidence" value="ECO:0007669"/>
    <property type="project" value="UniProtKB-KW"/>
</dbReference>
<dbReference type="GeneTree" id="ENSGT00390000011179"/>
<dbReference type="Ensembl" id="ENSMGAT00000022108.1">
    <property type="protein sequence ID" value="ENSMGAP00000032372.1"/>
    <property type="gene ID" value="ENSMGAG00000022321.1"/>
</dbReference>
<evidence type="ECO:0000313" key="8">
    <source>
        <dbReference type="Proteomes" id="UP000001645"/>
    </source>
</evidence>
<dbReference type="Proteomes" id="UP000001645">
    <property type="component" value="Unplaced"/>
</dbReference>
<dbReference type="AlphaFoldDB" id="A0A803YKS4"/>
<reference evidence="7" key="3">
    <citation type="submission" date="2025-09" db="UniProtKB">
        <authorList>
            <consortium name="Ensembl"/>
        </authorList>
    </citation>
    <scope>IDENTIFICATION</scope>
</reference>
<protein>
    <recommendedName>
        <fullName evidence="9">Mitochondrial ribosomal protein S24</fullName>
    </recommendedName>
</protein>
<proteinExistence type="inferred from homology"/>